<dbReference type="PANTHER" id="PTHR45947">
    <property type="entry name" value="SULFOQUINOVOSYL TRANSFERASE SQD2"/>
    <property type="match status" value="1"/>
</dbReference>
<dbReference type="InterPro" id="IPR050194">
    <property type="entry name" value="Glycosyltransferase_grp1"/>
</dbReference>
<keyword evidence="3" id="KW-0328">Glycosyltransferase</keyword>
<keyword evidence="3" id="KW-0808">Transferase</keyword>
<dbReference type="GO" id="GO:0047265">
    <property type="term" value="F:poly(glycerol-phosphate) alpha-glucosyltransferase activity"/>
    <property type="evidence" value="ECO:0007669"/>
    <property type="project" value="UniProtKB-EC"/>
</dbReference>
<dbReference type="InterPro" id="IPR001296">
    <property type="entry name" value="Glyco_trans_1"/>
</dbReference>
<feature type="domain" description="Glycosyl transferase family 1" evidence="1">
    <location>
        <begin position="184"/>
        <end position="342"/>
    </location>
</feature>
<reference evidence="3 4" key="1">
    <citation type="submission" date="2018-06" db="EMBL/GenBank/DDBJ databases">
        <authorList>
            <consortium name="Pathogen Informatics"/>
            <person name="Doyle S."/>
        </authorList>
    </citation>
    <scope>NUCLEOTIDE SEQUENCE [LARGE SCALE GENOMIC DNA]</scope>
    <source>
        <strain evidence="3 4">NCTC11179</strain>
    </source>
</reference>
<dbReference type="RefSeq" id="WP_115089818.1">
    <property type="nucleotide sequence ID" value="NZ_CP068107.1"/>
</dbReference>
<evidence type="ECO:0000259" key="2">
    <source>
        <dbReference type="Pfam" id="PF13439"/>
    </source>
</evidence>
<dbReference type="Gene3D" id="3.40.50.2000">
    <property type="entry name" value="Glycogen Phosphorylase B"/>
    <property type="match status" value="2"/>
</dbReference>
<evidence type="ECO:0000259" key="1">
    <source>
        <dbReference type="Pfam" id="PF00534"/>
    </source>
</evidence>
<dbReference type="AlphaFoldDB" id="A0A378RJ69"/>
<proteinExistence type="predicted"/>
<gene>
    <name evidence="3" type="primary">tagE_2</name>
    <name evidence="3" type="ORF">NCTC11179_00251</name>
</gene>
<organism evidence="3 4">
    <name type="scientific">Myroides odoratus</name>
    <name type="common">Flavobacterium odoratum</name>
    <dbReference type="NCBI Taxonomy" id="256"/>
    <lineage>
        <taxon>Bacteria</taxon>
        <taxon>Pseudomonadati</taxon>
        <taxon>Bacteroidota</taxon>
        <taxon>Flavobacteriia</taxon>
        <taxon>Flavobacteriales</taxon>
        <taxon>Flavobacteriaceae</taxon>
        <taxon>Myroides</taxon>
    </lineage>
</organism>
<accession>A0A378RJ69</accession>
<dbReference type="InterPro" id="IPR028098">
    <property type="entry name" value="Glyco_trans_4-like_N"/>
</dbReference>
<keyword evidence="4" id="KW-1185">Reference proteome</keyword>
<name>A0A378RJ69_MYROD</name>
<dbReference type="PANTHER" id="PTHR45947:SF3">
    <property type="entry name" value="SULFOQUINOVOSYL TRANSFERASE SQD2"/>
    <property type="match status" value="1"/>
</dbReference>
<dbReference type="EMBL" id="UGQL01000001">
    <property type="protein sequence ID" value="STZ26728.1"/>
    <property type="molecule type" value="Genomic_DNA"/>
</dbReference>
<dbReference type="Proteomes" id="UP000255024">
    <property type="component" value="Unassembled WGS sequence"/>
</dbReference>
<sequence>MGIKKLKILYITTSSTGGGGVARILSQKTAAFVQLGHQVRIISTNDTSEQPFYVFDAQVQWQFYSSPVRTMTQMRRYYNFVQEQGVEAFHPDVIFVLDNGIKGYFASYFLQTKVPIYLEVHGSRNFLLTPIQSKVKRMLMDHITLWLSNRFTGLIVLNEQSKKDWKHSNITVIPNWIELEKTTQNQPSSTSQQVIAVGRLVPEKNYEALLSIWKQVQAVEPDWRLVICGTGAPSYVAQLKENTNESVIWKGEVEEVYREIEASAFLLHTSWMEGMPMAFLEAMSLAVPVVAFDVDYGPADLINNGKNGYLVALNDEQTMIDCCLNLMRQPEIRKQLGMQAQKDMQQYDQSVVLQRWITFLNALV</sequence>
<feature type="domain" description="Glycosyltransferase subfamily 4-like N-terminal" evidence="2">
    <location>
        <begin position="19"/>
        <end position="180"/>
    </location>
</feature>
<evidence type="ECO:0000313" key="3">
    <source>
        <dbReference type="EMBL" id="STZ26728.1"/>
    </source>
</evidence>
<dbReference type="Pfam" id="PF00534">
    <property type="entry name" value="Glycos_transf_1"/>
    <property type="match status" value="1"/>
</dbReference>
<dbReference type="EC" id="2.4.1.52" evidence="3"/>
<dbReference type="SUPFAM" id="SSF53756">
    <property type="entry name" value="UDP-Glycosyltransferase/glycogen phosphorylase"/>
    <property type="match status" value="1"/>
</dbReference>
<evidence type="ECO:0000313" key="4">
    <source>
        <dbReference type="Proteomes" id="UP000255024"/>
    </source>
</evidence>
<dbReference type="Pfam" id="PF13439">
    <property type="entry name" value="Glyco_transf_4"/>
    <property type="match status" value="1"/>
</dbReference>
<protein>
    <submittedName>
        <fullName evidence="3">Probable poly(Glycerol-phosphate) alpha-glucosyltransferase</fullName>
        <ecNumber evidence="3">2.4.1.52</ecNumber>
    </submittedName>
</protein>